<protein>
    <submittedName>
        <fullName evidence="1">Uncharacterized protein</fullName>
    </submittedName>
</protein>
<evidence type="ECO:0000313" key="1">
    <source>
        <dbReference type="EMBL" id="PIA37477.1"/>
    </source>
</evidence>
<dbReference type="EMBL" id="KZ305047">
    <property type="protein sequence ID" value="PIA37478.1"/>
    <property type="molecule type" value="Genomic_DNA"/>
</dbReference>
<name>A0A2G5D2Q2_AQUCA</name>
<dbReference type="PANTHER" id="PTHR31728:SF5">
    <property type="entry name" value="OS07G0540200 PROTEIN"/>
    <property type="match status" value="1"/>
</dbReference>
<dbReference type="EMBL" id="KZ305047">
    <property type="protein sequence ID" value="PIA37476.1"/>
    <property type="molecule type" value="Genomic_DNA"/>
</dbReference>
<dbReference type="EMBL" id="KZ305047">
    <property type="protein sequence ID" value="PIA37477.1"/>
    <property type="molecule type" value="Genomic_DNA"/>
</dbReference>
<dbReference type="PRINTS" id="PR02054">
    <property type="entry name" value="FAM175PLANT"/>
</dbReference>
<dbReference type="Proteomes" id="UP000230069">
    <property type="component" value="Unassembled WGS sequence"/>
</dbReference>
<dbReference type="CDD" id="cd23656">
    <property type="entry name" value="Abraxas_plant"/>
    <property type="match status" value="1"/>
</dbReference>
<dbReference type="PRINTS" id="PR02051">
    <property type="entry name" value="PROTEINF175"/>
</dbReference>
<dbReference type="InterPro" id="IPR023241">
    <property type="entry name" value="FAM175_plant"/>
</dbReference>
<accession>A0A2G5D2Q2</accession>
<dbReference type="GO" id="GO:0005634">
    <property type="term" value="C:nucleus"/>
    <property type="evidence" value="ECO:0007669"/>
    <property type="project" value="TreeGrafter"/>
</dbReference>
<dbReference type="FunCoup" id="A0A2G5D2Q2">
    <property type="interactions" value="1802"/>
</dbReference>
<reference evidence="1 2" key="1">
    <citation type="submission" date="2017-09" db="EMBL/GenBank/DDBJ databases">
        <title>WGS assembly of Aquilegia coerulea Goldsmith.</title>
        <authorList>
            <person name="Hodges S."/>
            <person name="Kramer E."/>
            <person name="Nordborg M."/>
            <person name="Tomkins J."/>
            <person name="Borevitz J."/>
            <person name="Derieg N."/>
            <person name="Yan J."/>
            <person name="Mihaltcheva S."/>
            <person name="Hayes R.D."/>
            <person name="Rokhsar D."/>
        </authorList>
    </citation>
    <scope>NUCLEOTIDE SEQUENCE [LARGE SCALE GENOMIC DNA]</scope>
    <source>
        <strain evidence="2">cv. Goldsmith</strain>
    </source>
</reference>
<sequence length="336" mass="37057">MNDDLPLEKIAISGPTLASLIQRFSSSNGDVDGLLFGHVTQPTPVNLLDDDFPSSSSSSSIRSDSPTLVANITSFFCSGTLSSFYDSLGQLNLSALNRCNQQQQRLIGWFVGRRRTSLRPSMREFSVSSSLSSNSLETLNFSQKESISSISPPFHNFPPCVFLLLSSPLSVQLIHTHDYRAFQFRRSTDVFEPKSIDVINIGPAFRGHYGAFSPNSQFPWLSCSMKEFSSSSPSREMEIVSGDDDDKGKEESLVSLKRVAKDQHGLDLCAEGYEVGRLSKLVGSEAVNYTSELEDLYGKMLAKLEGLARVVEKSSALVLEQERCNIKLRNKVSGLE</sequence>
<dbReference type="PANTHER" id="PTHR31728">
    <property type="entry name" value="ABRAXAS FAMILY MEMBER"/>
    <property type="match status" value="1"/>
</dbReference>
<dbReference type="OrthoDB" id="6358435at2759"/>
<proteinExistence type="predicted"/>
<dbReference type="GO" id="GO:0031593">
    <property type="term" value="F:polyubiquitin modification-dependent protein binding"/>
    <property type="evidence" value="ECO:0007669"/>
    <property type="project" value="TreeGrafter"/>
</dbReference>
<dbReference type="InterPro" id="IPR023238">
    <property type="entry name" value="FAM175"/>
</dbReference>
<dbReference type="AlphaFoldDB" id="A0A2G5D2Q2"/>
<dbReference type="Pfam" id="PF21125">
    <property type="entry name" value="MPN_2A_DUB_like"/>
    <property type="match status" value="1"/>
</dbReference>
<keyword evidence="2" id="KW-1185">Reference proteome</keyword>
<gene>
    <name evidence="1" type="ORF">AQUCO_03000212v1</name>
</gene>
<organism evidence="1 2">
    <name type="scientific">Aquilegia coerulea</name>
    <name type="common">Rocky mountain columbine</name>
    <dbReference type="NCBI Taxonomy" id="218851"/>
    <lineage>
        <taxon>Eukaryota</taxon>
        <taxon>Viridiplantae</taxon>
        <taxon>Streptophyta</taxon>
        <taxon>Embryophyta</taxon>
        <taxon>Tracheophyta</taxon>
        <taxon>Spermatophyta</taxon>
        <taxon>Magnoliopsida</taxon>
        <taxon>Ranunculales</taxon>
        <taxon>Ranunculaceae</taxon>
        <taxon>Thalictroideae</taxon>
        <taxon>Aquilegia</taxon>
    </lineage>
</organism>
<evidence type="ECO:0000313" key="2">
    <source>
        <dbReference type="Proteomes" id="UP000230069"/>
    </source>
</evidence>